<proteinExistence type="predicted"/>
<accession>A0AAE0ZXN4</accession>
<keyword evidence="2" id="KW-0812">Transmembrane</keyword>
<evidence type="ECO:0000256" key="1">
    <source>
        <dbReference type="SAM" id="MobiDB-lite"/>
    </source>
</evidence>
<feature type="transmembrane region" description="Helical" evidence="2">
    <location>
        <begin position="70"/>
        <end position="89"/>
    </location>
</feature>
<gene>
    <name evidence="3" type="ORF">RRG08_021697</name>
</gene>
<reference evidence="3" key="1">
    <citation type="journal article" date="2023" name="G3 (Bethesda)">
        <title>A reference genome for the long-term kleptoplast-retaining sea slug Elysia crispata morphotype clarki.</title>
        <authorList>
            <person name="Eastman K.E."/>
            <person name="Pendleton A.L."/>
            <person name="Shaikh M.A."/>
            <person name="Suttiyut T."/>
            <person name="Ogas R."/>
            <person name="Tomko P."/>
            <person name="Gavelis G."/>
            <person name="Widhalm J.R."/>
            <person name="Wisecaver J.H."/>
        </authorList>
    </citation>
    <scope>NUCLEOTIDE SEQUENCE</scope>
    <source>
        <strain evidence="3">ECLA1</strain>
    </source>
</reference>
<feature type="region of interest" description="Disordered" evidence="1">
    <location>
        <begin position="26"/>
        <end position="55"/>
    </location>
</feature>
<dbReference type="AlphaFoldDB" id="A0AAE0ZXN4"/>
<dbReference type="Proteomes" id="UP001283361">
    <property type="component" value="Unassembled WGS sequence"/>
</dbReference>
<keyword evidence="2" id="KW-0472">Membrane</keyword>
<feature type="compositionally biased region" description="Basic residues" evidence="1">
    <location>
        <begin position="40"/>
        <end position="49"/>
    </location>
</feature>
<name>A0AAE0ZXN4_9GAST</name>
<sequence>MAFNGITKPTMKSNKQDYMNILYTDSDSDHVPDLKLPPVKGKKQRRKKSLSNLSKEEGGCGAICVFKTTLVLLICATLVILAGLNIWTLQRVSDLQEQVRTYQANAAHDNLKHINEHLAY</sequence>
<keyword evidence="2" id="KW-1133">Transmembrane helix</keyword>
<keyword evidence="4" id="KW-1185">Reference proteome</keyword>
<comment type="caution">
    <text evidence="3">The sequence shown here is derived from an EMBL/GenBank/DDBJ whole genome shotgun (WGS) entry which is preliminary data.</text>
</comment>
<dbReference type="EMBL" id="JAWDGP010003066">
    <property type="protein sequence ID" value="KAK3777579.1"/>
    <property type="molecule type" value="Genomic_DNA"/>
</dbReference>
<evidence type="ECO:0000313" key="4">
    <source>
        <dbReference type="Proteomes" id="UP001283361"/>
    </source>
</evidence>
<organism evidence="3 4">
    <name type="scientific">Elysia crispata</name>
    <name type="common">lettuce slug</name>
    <dbReference type="NCBI Taxonomy" id="231223"/>
    <lineage>
        <taxon>Eukaryota</taxon>
        <taxon>Metazoa</taxon>
        <taxon>Spiralia</taxon>
        <taxon>Lophotrochozoa</taxon>
        <taxon>Mollusca</taxon>
        <taxon>Gastropoda</taxon>
        <taxon>Heterobranchia</taxon>
        <taxon>Euthyneura</taxon>
        <taxon>Panpulmonata</taxon>
        <taxon>Sacoglossa</taxon>
        <taxon>Placobranchoidea</taxon>
        <taxon>Plakobranchidae</taxon>
        <taxon>Elysia</taxon>
    </lineage>
</organism>
<evidence type="ECO:0000313" key="3">
    <source>
        <dbReference type="EMBL" id="KAK3777579.1"/>
    </source>
</evidence>
<evidence type="ECO:0000256" key="2">
    <source>
        <dbReference type="SAM" id="Phobius"/>
    </source>
</evidence>
<protein>
    <submittedName>
        <fullName evidence="3">Uncharacterized protein</fullName>
    </submittedName>
</protein>